<dbReference type="GO" id="GO:0046872">
    <property type="term" value="F:metal ion binding"/>
    <property type="evidence" value="ECO:0007669"/>
    <property type="project" value="InterPro"/>
</dbReference>
<sequence length="100" mass="11379">MENNSLEHKHLHAHSHPNKKNVLNRLARVIGHLEGIKRMVDDEVDCSEILIQLSAVRSALNNTGKVILSDHINHCLVHAYEENNTEVIDKLNDAIDKFLK</sequence>
<evidence type="ECO:0000313" key="1">
    <source>
        <dbReference type="EMBL" id="QHA01726.1"/>
    </source>
</evidence>
<dbReference type="CDD" id="cd10158">
    <property type="entry name" value="CsoR-like_DUF156_1"/>
    <property type="match status" value="1"/>
</dbReference>
<dbReference type="Proteomes" id="UP000430508">
    <property type="component" value="Chromosome"/>
</dbReference>
<dbReference type="InterPro" id="IPR038390">
    <property type="entry name" value="Metal_Tscrpt_repr_sf"/>
</dbReference>
<dbReference type="Pfam" id="PF02583">
    <property type="entry name" value="Trns_repr_metal"/>
    <property type="match status" value="1"/>
</dbReference>
<proteinExistence type="predicted"/>
<reference evidence="1 2" key="1">
    <citation type="submission" date="2019-12" db="EMBL/GenBank/DDBJ databases">
        <title>Sequence classification of anaerobic respiratory reductive dehalogenases: First we see many, then we see few.</title>
        <authorList>
            <person name="Molenda O."/>
            <person name="Puentes Jacome L.A."/>
            <person name="Cao X."/>
            <person name="Nesbo C.L."/>
            <person name="Tang S."/>
            <person name="Morson N."/>
            <person name="Patron J."/>
            <person name="Lomheim L."/>
            <person name="Wishart D.S."/>
            <person name="Edwards E.A."/>
        </authorList>
    </citation>
    <scope>NUCLEOTIDE SEQUENCE [LARGE SCALE GENOMIC DNA]</scope>
    <source>
        <strain evidence="1 2">12DCA</strain>
    </source>
</reference>
<dbReference type="GO" id="GO:0045892">
    <property type="term" value="P:negative regulation of DNA-templated transcription"/>
    <property type="evidence" value="ECO:0007669"/>
    <property type="project" value="UniProtKB-ARBA"/>
</dbReference>
<dbReference type="PANTHER" id="PTHR33677:SF3">
    <property type="entry name" value="COPPER-SENSING TRANSCRIPTIONAL REPRESSOR RICR"/>
    <property type="match status" value="1"/>
</dbReference>
<protein>
    <submittedName>
        <fullName evidence="1">Metal-sensing transcriptional repressor</fullName>
    </submittedName>
</protein>
<gene>
    <name evidence="1" type="ORF">GQ588_14295</name>
</gene>
<name>A0A857DP21_9FIRM</name>
<dbReference type="RefSeq" id="WP_019224984.1">
    <property type="nucleotide sequence ID" value="NZ_CP046996.1"/>
</dbReference>
<dbReference type="PANTHER" id="PTHR33677">
    <property type="entry name" value="TRANSCRIPTIONAL REPRESSOR FRMR-RELATED"/>
    <property type="match status" value="1"/>
</dbReference>
<organism evidence="1 2">
    <name type="scientific">Dehalobacter restrictus</name>
    <dbReference type="NCBI Taxonomy" id="55583"/>
    <lineage>
        <taxon>Bacteria</taxon>
        <taxon>Bacillati</taxon>
        <taxon>Bacillota</taxon>
        <taxon>Clostridia</taxon>
        <taxon>Eubacteriales</taxon>
        <taxon>Desulfitobacteriaceae</taxon>
        <taxon>Dehalobacter</taxon>
    </lineage>
</organism>
<dbReference type="AlphaFoldDB" id="A0A857DP21"/>
<dbReference type="Gene3D" id="1.20.58.1000">
    <property type="entry name" value="Metal-sensitive repressor, helix protomer"/>
    <property type="match status" value="1"/>
</dbReference>
<accession>A0A857DP21</accession>
<dbReference type="EMBL" id="CP046996">
    <property type="protein sequence ID" value="QHA01726.1"/>
    <property type="molecule type" value="Genomic_DNA"/>
</dbReference>
<dbReference type="InterPro" id="IPR003735">
    <property type="entry name" value="Metal_Tscrpt_repr"/>
</dbReference>
<evidence type="ECO:0000313" key="2">
    <source>
        <dbReference type="Proteomes" id="UP000430508"/>
    </source>
</evidence>
<dbReference type="GO" id="GO:0003677">
    <property type="term" value="F:DNA binding"/>
    <property type="evidence" value="ECO:0007669"/>
    <property type="project" value="InterPro"/>
</dbReference>